<evidence type="ECO:0000313" key="5">
    <source>
        <dbReference type="Proteomes" id="UP000186922"/>
    </source>
</evidence>
<feature type="region of interest" description="Disordered" evidence="3">
    <location>
        <begin position="89"/>
        <end position="115"/>
    </location>
</feature>
<evidence type="ECO:0000313" key="4">
    <source>
        <dbReference type="EMBL" id="GAV06272.1"/>
    </source>
</evidence>
<keyword evidence="5" id="KW-1185">Reference proteome</keyword>
<dbReference type="OrthoDB" id="10241519at2759"/>
<dbReference type="PROSITE" id="PS51642">
    <property type="entry name" value="HEMOPEXIN_2"/>
    <property type="match status" value="2"/>
</dbReference>
<feature type="repeat" description="Hemopexin" evidence="2">
    <location>
        <begin position="872"/>
        <end position="926"/>
    </location>
</feature>
<feature type="region of interest" description="Disordered" evidence="3">
    <location>
        <begin position="401"/>
        <end position="471"/>
    </location>
</feature>
<dbReference type="AlphaFoldDB" id="A0A1D1VXZ7"/>
<protein>
    <submittedName>
        <fullName evidence="4">Uncharacterized protein</fullName>
    </submittedName>
</protein>
<dbReference type="InterPro" id="IPR051298">
    <property type="entry name" value="Heme_transport/Cell_adhesion"/>
</dbReference>
<evidence type="ECO:0000256" key="2">
    <source>
        <dbReference type="PROSITE-ProRule" id="PRU01011"/>
    </source>
</evidence>
<feature type="region of interest" description="Disordered" evidence="3">
    <location>
        <begin position="160"/>
        <end position="183"/>
    </location>
</feature>
<dbReference type="SMART" id="SM00120">
    <property type="entry name" value="HX"/>
    <property type="match status" value="3"/>
</dbReference>
<keyword evidence="1" id="KW-0732">Signal</keyword>
<sequence>MPVLSRVILRSPFLCILFSTTGIFICLSVPIFAQEVEINVEGNPNLRQVVRVNSTITALNTNVSSPSANSNTTALANSTAVNSTLTNSAVSGNLTTTNTTSVNGTTTNSTTNGNTTAIVVPPDSNSSSSVNSAITNTNGTTSAANTSLSSVNSNATVGANLTSSSTTNNNTSMVDGTSSSANSTTISTAVTTTNTTASNVTTNGTTNGTNANGTSISTVTSSNTTIISANGSSAVSSANGTTTNGTGLNVTNTTTASSNSTSGNTTANSAGISSTNATINNSTLPVISASAATNRSSDGAATLPSVFILGAASTTPAAAQTTTPAPTVNTPIPTTLTTTATVAPSTTPATTPTTTTPTTAVTAASTTTGPTASSVLVTPSIRNDSTRPSIVVNIDIDLGSLHPTDASTTSPTPTTAPTISPSTPTATTPLTTNVPGQVTTTSSGNIPITPVTGTSVNPNGLSTLASATSVPPSKPTLGELLANKNGTQVVCFSLPFDLLEKLLPLISSLGISPNSVTTPPPSASSPLYNPLTSAPTQPPATIPGVSTINPGTPPNGNYPFLGPFGAGSYGGFRPTVPPQPTYAVTAATTTTSRSMNPYPVMPPQQVMQPAGVIPYYTYAPGTGSHYANAQPAAHSGYGGPSISVPAYPLTYDKPVMAASGSYGGTLAQAPAQAVISTVDSAMAPLQSPKGVSVLESKALTRGPLASPLNRQPSEANLPAWCTNTNLVPDAITVTADGLTHVFIGNQVLSVKNASSADKKVVQNPIQKIWRGLPPDVGRINAATTRPDGTTYLFSGPSFWKFDSLYRVARDSPRKTSIGFPGVAQMDAVYQDLLSDGDMSFLQGPGYFTYNHKKFPPYQGPASLSDLGLPSEVTKVDSAFTDSATRDLLFVVGTAMYRVSPTNNGLARSYKVQPGYPKPFRTLFGCLNL</sequence>
<dbReference type="InterPro" id="IPR036375">
    <property type="entry name" value="Hemopexin-like_dom_sf"/>
</dbReference>
<feature type="compositionally biased region" description="Polar residues" evidence="3">
    <location>
        <begin position="433"/>
        <end position="471"/>
    </location>
</feature>
<organism evidence="4 5">
    <name type="scientific">Ramazzottius varieornatus</name>
    <name type="common">Water bear</name>
    <name type="synonym">Tardigrade</name>
    <dbReference type="NCBI Taxonomy" id="947166"/>
    <lineage>
        <taxon>Eukaryota</taxon>
        <taxon>Metazoa</taxon>
        <taxon>Ecdysozoa</taxon>
        <taxon>Tardigrada</taxon>
        <taxon>Eutardigrada</taxon>
        <taxon>Parachela</taxon>
        <taxon>Hypsibioidea</taxon>
        <taxon>Ramazzottiidae</taxon>
        <taxon>Ramazzottius</taxon>
    </lineage>
</organism>
<feature type="compositionally biased region" description="Low complexity" evidence="3">
    <location>
        <begin position="91"/>
        <end position="115"/>
    </location>
</feature>
<feature type="region of interest" description="Disordered" evidence="3">
    <location>
        <begin position="342"/>
        <end position="367"/>
    </location>
</feature>
<dbReference type="InterPro" id="IPR018487">
    <property type="entry name" value="Hemopexin-like_repeat"/>
</dbReference>
<name>A0A1D1VXZ7_RAMVA</name>
<feature type="compositionally biased region" description="Low complexity" evidence="3">
    <location>
        <begin position="403"/>
        <end position="432"/>
    </location>
</feature>
<evidence type="ECO:0000256" key="3">
    <source>
        <dbReference type="SAM" id="MobiDB-lite"/>
    </source>
</evidence>
<dbReference type="SUPFAM" id="SSF50923">
    <property type="entry name" value="Hemopexin-like domain"/>
    <property type="match status" value="1"/>
</dbReference>
<dbReference type="STRING" id="947166.A0A1D1VXZ7"/>
<dbReference type="PANTHER" id="PTHR22917">
    <property type="entry name" value="HEMOPEXIN DOMAIN-CONTAINING PROTEIN"/>
    <property type="match status" value="1"/>
</dbReference>
<dbReference type="Proteomes" id="UP000186922">
    <property type="component" value="Unassembled WGS sequence"/>
</dbReference>
<dbReference type="EMBL" id="BDGG01000013">
    <property type="protein sequence ID" value="GAV06272.1"/>
    <property type="molecule type" value="Genomic_DNA"/>
</dbReference>
<accession>A0A1D1VXZ7</accession>
<dbReference type="PANTHER" id="PTHR22917:SF6">
    <property type="entry name" value="EG:8D8.2 PROTEIN-RELATED"/>
    <property type="match status" value="1"/>
</dbReference>
<proteinExistence type="predicted"/>
<dbReference type="Gene3D" id="2.110.10.10">
    <property type="entry name" value="Hemopexin-like domain"/>
    <property type="match status" value="2"/>
</dbReference>
<comment type="caution">
    <text evidence="4">The sequence shown here is derived from an EMBL/GenBank/DDBJ whole genome shotgun (WGS) entry which is preliminary data.</text>
</comment>
<feature type="repeat" description="Hemopexin" evidence="2">
    <location>
        <begin position="776"/>
        <end position="822"/>
    </location>
</feature>
<reference evidence="4 5" key="1">
    <citation type="journal article" date="2016" name="Nat. Commun.">
        <title>Extremotolerant tardigrade genome and improved radiotolerance of human cultured cells by tardigrade-unique protein.</title>
        <authorList>
            <person name="Hashimoto T."/>
            <person name="Horikawa D.D."/>
            <person name="Saito Y."/>
            <person name="Kuwahara H."/>
            <person name="Kozuka-Hata H."/>
            <person name="Shin-I T."/>
            <person name="Minakuchi Y."/>
            <person name="Ohishi K."/>
            <person name="Motoyama A."/>
            <person name="Aizu T."/>
            <person name="Enomoto A."/>
            <person name="Kondo K."/>
            <person name="Tanaka S."/>
            <person name="Hara Y."/>
            <person name="Koshikawa S."/>
            <person name="Sagara H."/>
            <person name="Miura T."/>
            <person name="Yokobori S."/>
            <person name="Miyagawa K."/>
            <person name="Suzuki Y."/>
            <person name="Kubo T."/>
            <person name="Oyama M."/>
            <person name="Kohara Y."/>
            <person name="Fujiyama A."/>
            <person name="Arakawa K."/>
            <person name="Katayama T."/>
            <person name="Toyoda A."/>
            <person name="Kunieda T."/>
        </authorList>
    </citation>
    <scope>NUCLEOTIDE SEQUENCE [LARGE SCALE GENOMIC DNA]</scope>
    <source>
        <strain evidence="4 5">YOKOZUNA-1</strain>
    </source>
</reference>
<gene>
    <name evidence="4" type="primary">RvY_16290</name>
    <name evidence="4" type="synonym">RvY_16290.1</name>
    <name evidence="4" type="ORF">RvY_16290-1</name>
</gene>
<dbReference type="Pfam" id="PF00045">
    <property type="entry name" value="Hemopexin"/>
    <property type="match status" value="1"/>
</dbReference>
<evidence type="ECO:0000256" key="1">
    <source>
        <dbReference type="ARBA" id="ARBA00022729"/>
    </source>
</evidence>